<dbReference type="GO" id="GO:0003677">
    <property type="term" value="F:DNA binding"/>
    <property type="evidence" value="ECO:0007669"/>
    <property type="project" value="UniProtKB-KW"/>
</dbReference>
<dbReference type="Pfam" id="PF03965">
    <property type="entry name" value="Penicillinase_R"/>
    <property type="match status" value="1"/>
</dbReference>
<keyword evidence="2" id="KW-0805">Transcription regulation</keyword>
<comment type="similarity">
    <text evidence="1">Belongs to the BlaI transcriptional regulatory family.</text>
</comment>
<dbReference type="InterPro" id="IPR036390">
    <property type="entry name" value="WH_DNA-bd_sf"/>
</dbReference>
<dbReference type="SUPFAM" id="SSF46785">
    <property type="entry name" value="Winged helix' DNA-binding domain"/>
    <property type="match status" value="1"/>
</dbReference>
<dbReference type="KEGG" id="wfu:AXE80_04420"/>
<evidence type="ECO:0000256" key="3">
    <source>
        <dbReference type="ARBA" id="ARBA00023125"/>
    </source>
</evidence>
<dbReference type="InterPro" id="IPR036388">
    <property type="entry name" value="WH-like_DNA-bd_sf"/>
</dbReference>
<dbReference type="PIRSF" id="PIRSF019455">
    <property type="entry name" value="CopR_AtkY"/>
    <property type="match status" value="1"/>
</dbReference>
<accession>A0A1B1Y463</accession>
<keyword evidence="3" id="KW-0238">DNA-binding</keyword>
<organism evidence="5 6">
    <name type="scientific">Wenyingzhuangia fucanilytica</name>
    <dbReference type="NCBI Taxonomy" id="1790137"/>
    <lineage>
        <taxon>Bacteria</taxon>
        <taxon>Pseudomonadati</taxon>
        <taxon>Bacteroidota</taxon>
        <taxon>Flavobacteriia</taxon>
        <taxon>Flavobacteriales</taxon>
        <taxon>Flavobacteriaceae</taxon>
        <taxon>Wenyingzhuangia</taxon>
    </lineage>
</organism>
<dbReference type="AlphaFoldDB" id="A0A1B1Y463"/>
<dbReference type="Proteomes" id="UP000092967">
    <property type="component" value="Chromosome"/>
</dbReference>
<proteinExistence type="inferred from homology"/>
<sequence>MKTLTKAEEEVMQILWRLKKSSVKALIKEFPDPKPAYNTVSTIVRILENKGYVDYEKKGKSHLYFPVLQKNDYSNQSINQLVNNYFQGSFKSMVSFFVDKNDVDVSDIESLLKEINNKKE</sequence>
<evidence type="ECO:0000256" key="4">
    <source>
        <dbReference type="ARBA" id="ARBA00023163"/>
    </source>
</evidence>
<dbReference type="STRING" id="1790137.AXE80_04420"/>
<dbReference type="RefSeq" id="WP_068824816.1">
    <property type="nucleotide sequence ID" value="NZ_CP014224.1"/>
</dbReference>
<keyword evidence="4" id="KW-0804">Transcription</keyword>
<dbReference type="GO" id="GO:0045892">
    <property type="term" value="P:negative regulation of DNA-templated transcription"/>
    <property type="evidence" value="ECO:0007669"/>
    <property type="project" value="InterPro"/>
</dbReference>
<evidence type="ECO:0000256" key="1">
    <source>
        <dbReference type="ARBA" id="ARBA00011046"/>
    </source>
</evidence>
<dbReference type="Gene3D" id="1.10.10.10">
    <property type="entry name" value="Winged helix-like DNA-binding domain superfamily/Winged helix DNA-binding domain"/>
    <property type="match status" value="1"/>
</dbReference>
<dbReference type="InterPro" id="IPR005650">
    <property type="entry name" value="BlaI_family"/>
</dbReference>
<dbReference type="EMBL" id="CP014224">
    <property type="protein sequence ID" value="ANW95565.1"/>
    <property type="molecule type" value="Genomic_DNA"/>
</dbReference>
<keyword evidence="6" id="KW-1185">Reference proteome</keyword>
<evidence type="ECO:0000313" key="6">
    <source>
        <dbReference type="Proteomes" id="UP000092967"/>
    </source>
</evidence>
<protein>
    <submittedName>
        <fullName evidence="5">CopY family transcriptional repressor</fullName>
    </submittedName>
</protein>
<dbReference type="OrthoDB" id="1098508at2"/>
<gene>
    <name evidence="5" type="ORF">AXE80_04420</name>
</gene>
<name>A0A1B1Y463_9FLAO</name>
<dbReference type="Gene3D" id="1.10.4040.10">
    <property type="entry name" value="Penicillinase repressor domain"/>
    <property type="match status" value="1"/>
</dbReference>
<evidence type="ECO:0000256" key="2">
    <source>
        <dbReference type="ARBA" id="ARBA00023015"/>
    </source>
</evidence>
<evidence type="ECO:0000313" key="5">
    <source>
        <dbReference type="EMBL" id="ANW95565.1"/>
    </source>
</evidence>
<reference evidence="5 6" key="1">
    <citation type="submission" date="2016-02" db="EMBL/GenBank/DDBJ databases">
        <authorList>
            <person name="Wen L."/>
            <person name="He K."/>
            <person name="Yang H."/>
        </authorList>
    </citation>
    <scope>NUCLEOTIDE SEQUENCE [LARGE SCALE GENOMIC DNA]</scope>
    <source>
        <strain evidence="5 6">CZ1127</strain>
    </source>
</reference>